<feature type="binding site" evidence="9">
    <location>
        <position position="167"/>
    </location>
    <ligand>
        <name>2-[(2R,5Z)-2-carboxy-4-methylthiazol-5(2H)-ylidene]ethyl phosphate</name>
        <dbReference type="ChEBI" id="CHEBI:62899"/>
    </ligand>
</feature>
<comment type="catalytic activity">
    <reaction evidence="6 9 10">
        <text>4-methyl-5-(2-phosphooxyethyl)-thiazole + 4-amino-2-methyl-5-(diphosphooxymethyl)pyrimidine + H(+) = thiamine phosphate + diphosphate</text>
        <dbReference type="Rhea" id="RHEA:22328"/>
        <dbReference type="ChEBI" id="CHEBI:15378"/>
        <dbReference type="ChEBI" id="CHEBI:33019"/>
        <dbReference type="ChEBI" id="CHEBI:37575"/>
        <dbReference type="ChEBI" id="CHEBI:57841"/>
        <dbReference type="ChEBI" id="CHEBI:58296"/>
        <dbReference type="EC" id="2.5.1.3"/>
    </reaction>
</comment>
<evidence type="ECO:0000313" key="13">
    <source>
        <dbReference type="EMBL" id="TDR40307.1"/>
    </source>
</evidence>
<dbReference type="GO" id="GO:0004789">
    <property type="term" value="F:thiamine-phosphate diphosphorylase activity"/>
    <property type="evidence" value="ECO:0007669"/>
    <property type="project" value="UniProtKB-UniRule"/>
</dbReference>
<name>A0A4R6YQN4_9GAMM</name>
<accession>A0A4R6YQN4</accession>
<dbReference type="InterPro" id="IPR034291">
    <property type="entry name" value="TMP_synthase"/>
</dbReference>
<protein>
    <recommendedName>
        <fullName evidence="9">Thiamine-phosphate synthase</fullName>
        <shortName evidence="9">TP synthase</shortName>
        <shortName evidence="9">TPS</shortName>
        <ecNumber evidence="9">2.5.1.3</ecNumber>
    </recommendedName>
    <alternativeName>
        <fullName evidence="9">Thiamine-phosphate pyrophosphorylase</fullName>
        <shortName evidence="9">TMP pyrophosphorylase</shortName>
        <shortName evidence="9">TMP-PPase</shortName>
    </alternativeName>
</protein>
<keyword evidence="2 9" id="KW-0808">Transferase</keyword>
<dbReference type="InterPro" id="IPR013785">
    <property type="entry name" value="Aldolase_TIM"/>
</dbReference>
<dbReference type="Pfam" id="PF02581">
    <property type="entry name" value="TMP-TENI"/>
    <property type="match status" value="1"/>
</dbReference>
<evidence type="ECO:0000256" key="8">
    <source>
        <dbReference type="ARBA" id="ARBA00047883"/>
    </source>
</evidence>
<feature type="domain" description="Thiamine phosphate synthase/TenI" evidence="12">
    <location>
        <begin position="13"/>
        <end position="190"/>
    </location>
</feature>
<comment type="similarity">
    <text evidence="9 10">Belongs to the thiamine-phosphate synthase family.</text>
</comment>
<feature type="binding site" evidence="9">
    <location>
        <begin position="187"/>
        <end position="188"/>
    </location>
    <ligand>
        <name>2-[(2R,5Z)-2-carboxy-4-methylthiazol-5(2H)-ylidene]ethyl phosphate</name>
        <dbReference type="ChEBI" id="CHEBI:62899"/>
    </ligand>
</feature>
<comment type="function">
    <text evidence="9">Condenses 4-methyl-5-(beta-hydroxyethyl)thiazole monophosphate (THZ-P) and 2-methyl-4-amino-5-hydroxymethyl pyrimidine pyrophosphate (HMP-PP) to form thiamine monophosphate (TMP).</text>
</comment>
<evidence type="ECO:0000256" key="6">
    <source>
        <dbReference type="ARBA" id="ARBA00047334"/>
    </source>
</evidence>
<gene>
    <name evidence="9" type="primary">thiE</name>
    <name evidence="13" type="ORF">DFR29_1136</name>
</gene>
<feature type="binding site" evidence="9">
    <location>
        <position position="73"/>
    </location>
    <ligand>
        <name>Mg(2+)</name>
        <dbReference type="ChEBI" id="CHEBI:18420"/>
    </ligand>
</feature>
<evidence type="ECO:0000256" key="4">
    <source>
        <dbReference type="ARBA" id="ARBA00022842"/>
    </source>
</evidence>
<evidence type="ECO:0000256" key="1">
    <source>
        <dbReference type="ARBA" id="ARBA00005165"/>
    </source>
</evidence>
<dbReference type="InterPro" id="IPR022998">
    <property type="entry name" value="ThiamineP_synth_TenI"/>
</dbReference>
<feature type="binding site" evidence="9">
    <location>
        <position position="141"/>
    </location>
    <ligand>
        <name>4-amino-2-methyl-5-(diphosphooxymethyl)pyrimidine</name>
        <dbReference type="ChEBI" id="CHEBI:57841"/>
    </ligand>
</feature>
<comment type="caution">
    <text evidence="13">The sequence shown here is derived from an EMBL/GenBank/DDBJ whole genome shotgun (WGS) entry which is preliminary data.</text>
</comment>
<feature type="binding site" evidence="9">
    <location>
        <position position="92"/>
    </location>
    <ligand>
        <name>Mg(2+)</name>
        <dbReference type="ChEBI" id="CHEBI:18420"/>
    </ligand>
</feature>
<dbReference type="CDD" id="cd00564">
    <property type="entry name" value="TMP_TenI"/>
    <property type="match status" value="1"/>
</dbReference>
<organism evidence="13 14">
    <name type="scientific">Tahibacter aquaticus</name>
    <dbReference type="NCBI Taxonomy" id="520092"/>
    <lineage>
        <taxon>Bacteria</taxon>
        <taxon>Pseudomonadati</taxon>
        <taxon>Pseudomonadota</taxon>
        <taxon>Gammaproteobacteria</taxon>
        <taxon>Lysobacterales</taxon>
        <taxon>Rhodanobacteraceae</taxon>
        <taxon>Tahibacter</taxon>
    </lineage>
</organism>
<evidence type="ECO:0000256" key="2">
    <source>
        <dbReference type="ARBA" id="ARBA00022679"/>
    </source>
</evidence>
<dbReference type="GO" id="GO:0005737">
    <property type="term" value="C:cytoplasm"/>
    <property type="evidence" value="ECO:0007669"/>
    <property type="project" value="TreeGrafter"/>
</dbReference>
<dbReference type="NCBIfam" id="TIGR00693">
    <property type="entry name" value="thiE"/>
    <property type="match status" value="1"/>
</dbReference>
<keyword evidence="5 9" id="KW-0784">Thiamine biosynthesis</keyword>
<evidence type="ECO:0000256" key="10">
    <source>
        <dbReference type="RuleBase" id="RU003826"/>
    </source>
</evidence>
<feature type="binding site" evidence="9">
    <location>
        <position position="72"/>
    </location>
    <ligand>
        <name>4-amino-2-methyl-5-(diphosphooxymethyl)pyrimidine</name>
        <dbReference type="ChEBI" id="CHEBI:57841"/>
    </ligand>
</feature>
<proteinExistence type="inferred from homology"/>
<feature type="binding site" evidence="9">
    <location>
        <begin position="40"/>
        <end position="44"/>
    </location>
    <ligand>
        <name>4-amino-2-methyl-5-(diphosphooxymethyl)pyrimidine</name>
        <dbReference type="ChEBI" id="CHEBI:57841"/>
    </ligand>
</feature>
<dbReference type="Gene3D" id="3.20.20.70">
    <property type="entry name" value="Aldolase class I"/>
    <property type="match status" value="1"/>
</dbReference>
<evidence type="ECO:0000256" key="3">
    <source>
        <dbReference type="ARBA" id="ARBA00022723"/>
    </source>
</evidence>
<dbReference type="GO" id="GO:0009228">
    <property type="term" value="P:thiamine biosynthetic process"/>
    <property type="evidence" value="ECO:0007669"/>
    <property type="project" value="UniProtKB-KW"/>
</dbReference>
<comment type="catalytic activity">
    <reaction evidence="8 9 10">
        <text>2-[(2R,5Z)-2-carboxy-4-methylthiazol-5(2H)-ylidene]ethyl phosphate + 4-amino-2-methyl-5-(diphosphooxymethyl)pyrimidine + 2 H(+) = thiamine phosphate + CO2 + diphosphate</text>
        <dbReference type="Rhea" id="RHEA:47844"/>
        <dbReference type="ChEBI" id="CHEBI:15378"/>
        <dbReference type="ChEBI" id="CHEBI:16526"/>
        <dbReference type="ChEBI" id="CHEBI:33019"/>
        <dbReference type="ChEBI" id="CHEBI:37575"/>
        <dbReference type="ChEBI" id="CHEBI:57841"/>
        <dbReference type="ChEBI" id="CHEBI:62899"/>
        <dbReference type="EC" id="2.5.1.3"/>
    </reaction>
</comment>
<dbReference type="PANTHER" id="PTHR20857:SF15">
    <property type="entry name" value="THIAMINE-PHOSPHATE SYNTHASE"/>
    <property type="match status" value="1"/>
</dbReference>
<feature type="binding site" evidence="9">
    <location>
        <position position="111"/>
    </location>
    <ligand>
        <name>4-amino-2-methyl-5-(diphosphooxymethyl)pyrimidine</name>
        <dbReference type="ChEBI" id="CHEBI:57841"/>
    </ligand>
</feature>
<keyword evidence="4 9" id="KW-0460">Magnesium</keyword>
<sequence>MPRRHPLLPRPGLYAITDGPRPDLVEAAASALRGGAVMLQYRDKTADSLRRRAEAQALSLLCENYDALLVINDDVELALACGARAVHLGEDDGAIAAARARLGADALIGVSCYDDLERARTLAAAGADYLAFGAFFPSPTKPKARRAKLELLRDSAALGLPRVAIGGIRADNAAPLIAAGADYLAVISDVFGAADIAAAARRFQPLFSSFRNESA</sequence>
<evidence type="ECO:0000259" key="12">
    <source>
        <dbReference type="Pfam" id="PF02581"/>
    </source>
</evidence>
<comment type="cofactor">
    <cofactor evidence="9">
        <name>Mg(2+)</name>
        <dbReference type="ChEBI" id="CHEBI:18420"/>
    </cofactor>
    <text evidence="9">Binds 1 Mg(2+) ion per subunit.</text>
</comment>
<keyword evidence="14" id="KW-1185">Reference proteome</keyword>
<dbReference type="UniPathway" id="UPA00060">
    <property type="reaction ID" value="UER00141"/>
</dbReference>
<comment type="catalytic activity">
    <reaction evidence="7 9 10">
        <text>2-(2-carboxy-4-methylthiazol-5-yl)ethyl phosphate + 4-amino-2-methyl-5-(diphosphooxymethyl)pyrimidine + 2 H(+) = thiamine phosphate + CO2 + diphosphate</text>
        <dbReference type="Rhea" id="RHEA:47848"/>
        <dbReference type="ChEBI" id="CHEBI:15378"/>
        <dbReference type="ChEBI" id="CHEBI:16526"/>
        <dbReference type="ChEBI" id="CHEBI:33019"/>
        <dbReference type="ChEBI" id="CHEBI:37575"/>
        <dbReference type="ChEBI" id="CHEBI:57841"/>
        <dbReference type="ChEBI" id="CHEBI:62890"/>
        <dbReference type="EC" id="2.5.1.3"/>
    </reaction>
</comment>
<dbReference type="GO" id="GO:0000287">
    <property type="term" value="F:magnesium ion binding"/>
    <property type="evidence" value="ECO:0007669"/>
    <property type="project" value="UniProtKB-UniRule"/>
</dbReference>
<evidence type="ECO:0000256" key="5">
    <source>
        <dbReference type="ARBA" id="ARBA00022977"/>
    </source>
</evidence>
<dbReference type="HAMAP" id="MF_00097">
    <property type="entry name" value="TMP_synthase"/>
    <property type="match status" value="1"/>
</dbReference>
<dbReference type="Proteomes" id="UP000295293">
    <property type="component" value="Unassembled WGS sequence"/>
</dbReference>
<evidence type="ECO:0000256" key="7">
    <source>
        <dbReference type="ARBA" id="ARBA00047851"/>
    </source>
</evidence>
<dbReference type="InterPro" id="IPR036206">
    <property type="entry name" value="ThiamineP_synth_sf"/>
</dbReference>
<dbReference type="EMBL" id="SNZH01000013">
    <property type="protein sequence ID" value="TDR40307.1"/>
    <property type="molecule type" value="Genomic_DNA"/>
</dbReference>
<dbReference type="GO" id="GO:0009229">
    <property type="term" value="P:thiamine diphosphate biosynthetic process"/>
    <property type="evidence" value="ECO:0007669"/>
    <property type="project" value="UniProtKB-UniRule"/>
</dbReference>
<comment type="pathway">
    <text evidence="1 9 11">Cofactor biosynthesis; thiamine diphosphate biosynthesis; thiamine phosphate from 4-amino-2-methyl-5-diphosphomethylpyrimidine and 4-methyl-5-(2-phosphoethyl)-thiazole: step 1/1.</text>
</comment>
<dbReference type="AlphaFoldDB" id="A0A4R6YQN4"/>
<keyword evidence="3 9" id="KW-0479">Metal-binding</keyword>
<evidence type="ECO:0000256" key="11">
    <source>
        <dbReference type="RuleBase" id="RU004253"/>
    </source>
</evidence>
<dbReference type="SUPFAM" id="SSF51391">
    <property type="entry name" value="Thiamin phosphate synthase"/>
    <property type="match status" value="1"/>
</dbReference>
<reference evidence="13 14" key="1">
    <citation type="submission" date="2019-03" db="EMBL/GenBank/DDBJ databases">
        <title>Genomic Encyclopedia of Type Strains, Phase IV (KMG-IV): sequencing the most valuable type-strain genomes for metagenomic binning, comparative biology and taxonomic classification.</title>
        <authorList>
            <person name="Goeker M."/>
        </authorList>
    </citation>
    <scope>NUCLEOTIDE SEQUENCE [LARGE SCALE GENOMIC DNA]</scope>
    <source>
        <strain evidence="13 14">DSM 21667</strain>
    </source>
</reference>
<evidence type="ECO:0000256" key="9">
    <source>
        <dbReference type="HAMAP-Rule" id="MF_00097"/>
    </source>
</evidence>
<dbReference type="PANTHER" id="PTHR20857">
    <property type="entry name" value="THIAMINE-PHOSPHATE PYROPHOSPHORYLASE"/>
    <property type="match status" value="1"/>
</dbReference>
<evidence type="ECO:0000313" key="14">
    <source>
        <dbReference type="Proteomes" id="UP000295293"/>
    </source>
</evidence>
<feature type="binding site" evidence="9">
    <location>
        <begin position="138"/>
        <end position="140"/>
    </location>
    <ligand>
        <name>2-[(2R,5Z)-2-carboxy-4-methylthiazol-5(2H)-ylidene]ethyl phosphate</name>
        <dbReference type="ChEBI" id="CHEBI:62899"/>
    </ligand>
</feature>
<dbReference type="EC" id="2.5.1.3" evidence="9"/>
<dbReference type="RefSeq" id="WP_243746118.1">
    <property type="nucleotide sequence ID" value="NZ_SNZH01000013.1"/>
</dbReference>